<evidence type="ECO:0000259" key="4">
    <source>
        <dbReference type="Pfam" id="PF02826"/>
    </source>
</evidence>
<dbReference type="EMBL" id="JAQGEF010000010">
    <property type="protein sequence ID" value="MDA3615153.1"/>
    <property type="molecule type" value="Genomic_DNA"/>
</dbReference>
<sequence>MLTEMKPKALITAPCHTWLTDKLSETYTVDYQPAITYDELKSIINNYEGLIVTTRLKIDIPVIDSANKLKWIGRLGSGLELIDVPYAKTKNIKVVSSPEGNRLSVAEHTLGLALSLFHIINQSANEVKQLQWIRDVKRSNELTGKTVGIIGFGNTGSEFARLLEPFKVTVLAHDKYKTGFGNHYIKEASLEDIFLQADLVSMHIPLTPETQYYANKAFFNQFQKQPFFITTCRGKVTNGSDLLEALQNKQLSGAALDVIENEKLSTLTPAQEATFKGLLALPNVIITPHIAGYSNDAFYKMATVIYQKLNIS</sequence>
<dbReference type="PANTHER" id="PTHR10996">
    <property type="entry name" value="2-HYDROXYACID DEHYDROGENASE-RELATED"/>
    <property type="match status" value="1"/>
</dbReference>
<dbReference type="Pfam" id="PF00389">
    <property type="entry name" value="2-Hacid_dh"/>
    <property type="match status" value="1"/>
</dbReference>
<evidence type="ECO:0000313" key="6">
    <source>
        <dbReference type="Proteomes" id="UP001210231"/>
    </source>
</evidence>
<keyword evidence="6" id="KW-1185">Reference proteome</keyword>
<name>A0ABT4UJY8_9BACT</name>
<dbReference type="SUPFAM" id="SSF51735">
    <property type="entry name" value="NAD(P)-binding Rossmann-fold domains"/>
    <property type="match status" value="1"/>
</dbReference>
<organism evidence="5 6">
    <name type="scientific">Polluticaenibacter yanchengensis</name>
    <dbReference type="NCBI Taxonomy" id="3014562"/>
    <lineage>
        <taxon>Bacteria</taxon>
        <taxon>Pseudomonadati</taxon>
        <taxon>Bacteroidota</taxon>
        <taxon>Chitinophagia</taxon>
        <taxon>Chitinophagales</taxon>
        <taxon>Chitinophagaceae</taxon>
        <taxon>Polluticaenibacter</taxon>
    </lineage>
</organism>
<reference evidence="5 6" key="1">
    <citation type="submission" date="2022-12" db="EMBL/GenBank/DDBJ databases">
        <title>Chitinophagaceae gen. sp. nov., a new member of the family Chitinophagaceae, isolated from soil in a chemical factory.</title>
        <authorList>
            <person name="Ke Z."/>
        </authorList>
    </citation>
    <scope>NUCLEOTIDE SEQUENCE [LARGE SCALE GENOMIC DNA]</scope>
    <source>
        <strain evidence="5 6">LY-5</strain>
    </source>
</reference>
<dbReference type="InterPro" id="IPR036291">
    <property type="entry name" value="NAD(P)-bd_dom_sf"/>
</dbReference>
<dbReference type="InterPro" id="IPR050223">
    <property type="entry name" value="D-isomer_2-hydroxyacid_DH"/>
</dbReference>
<dbReference type="Proteomes" id="UP001210231">
    <property type="component" value="Unassembled WGS sequence"/>
</dbReference>
<evidence type="ECO:0000256" key="2">
    <source>
        <dbReference type="RuleBase" id="RU003719"/>
    </source>
</evidence>
<dbReference type="InterPro" id="IPR006140">
    <property type="entry name" value="D-isomer_DH_NAD-bd"/>
</dbReference>
<dbReference type="SUPFAM" id="SSF52283">
    <property type="entry name" value="Formate/glycerate dehydrogenase catalytic domain-like"/>
    <property type="match status" value="1"/>
</dbReference>
<dbReference type="InterPro" id="IPR006139">
    <property type="entry name" value="D-isomer_2_OHA_DH_cat_dom"/>
</dbReference>
<feature type="domain" description="D-isomer specific 2-hydroxyacid dehydrogenase catalytic" evidence="3">
    <location>
        <begin position="23"/>
        <end position="308"/>
    </location>
</feature>
<evidence type="ECO:0000259" key="3">
    <source>
        <dbReference type="Pfam" id="PF00389"/>
    </source>
</evidence>
<gene>
    <name evidence="5" type="ORF">O3P16_10065</name>
</gene>
<evidence type="ECO:0000256" key="1">
    <source>
        <dbReference type="ARBA" id="ARBA00023002"/>
    </source>
</evidence>
<feature type="domain" description="D-isomer specific 2-hydroxyacid dehydrogenase NAD-binding" evidence="4">
    <location>
        <begin position="110"/>
        <end position="291"/>
    </location>
</feature>
<accession>A0ABT4UJY8</accession>
<dbReference type="Pfam" id="PF02826">
    <property type="entry name" value="2-Hacid_dh_C"/>
    <property type="match status" value="1"/>
</dbReference>
<keyword evidence="1 2" id="KW-0560">Oxidoreductase</keyword>
<dbReference type="PANTHER" id="PTHR10996:SF283">
    <property type="entry name" value="GLYOXYLATE_HYDROXYPYRUVATE REDUCTASE B"/>
    <property type="match status" value="1"/>
</dbReference>
<protein>
    <submittedName>
        <fullName evidence="5">NAD(P)-dependent oxidoreductase</fullName>
    </submittedName>
</protein>
<dbReference type="RefSeq" id="WP_407031477.1">
    <property type="nucleotide sequence ID" value="NZ_JAQGEF010000010.1"/>
</dbReference>
<comment type="similarity">
    <text evidence="2">Belongs to the D-isomer specific 2-hydroxyacid dehydrogenase family.</text>
</comment>
<evidence type="ECO:0000313" key="5">
    <source>
        <dbReference type="EMBL" id="MDA3615153.1"/>
    </source>
</evidence>
<dbReference type="Gene3D" id="3.40.50.720">
    <property type="entry name" value="NAD(P)-binding Rossmann-like Domain"/>
    <property type="match status" value="2"/>
</dbReference>
<comment type="caution">
    <text evidence="5">The sequence shown here is derived from an EMBL/GenBank/DDBJ whole genome shotgun (WGS) entry which is preliminary data.</text>
</comment>
<proteinExistence type="inferred from homology"/>